<evidence type="ECO:0000313" key="1">
    <source>
        <dbReference type="EMBL" id="KAI0293732.1"/>
    </source>
</evidence>
<dbReference type="AlphaFoldDB" id="A0AAD4LX93"/>
<dbReference type="Proteomes" id="UP001203297">
    <property type="component" value="Unassembled WGS sequence"/>
</dbReference>
<protein>
    <submittedName>
        <fullName evidence="1">Uncharacterized protein</fullName>
    </submittedName>
</protein>
<gene>
    <name evidence="1" type="ORF">B0F90DRAFT_1761004</name>
</gene>
<accession>A0AAD4LX93</accession>
<proteinExistence type="predicted"/>
<keyword evidence="2" id="KW-1185">Reference proteome</keyword>
<reference evidence="1" key="1">
    <citation type="journal article" date="2022" name="New Phytol.">
        <title>Evolutionary transition to the ectomycorrhizal habit in the genomes of a hyperdiverse lineage of mushroom-forming fungi.</title>
        <authorList>
            <person name="Looney B."/>
            <person name="Miyauchi S."/>
            <person name="Morin E."/>
            <person name="Drula E."/>
            <person name="Courty P.E."/>
            <person name="Kohler A."/>
            <person name="Kuo A."/>
            <person name="LaButti K."/>
            <person name="Pangilinan J."/>
            <person name="Lipzen A."/>
            <person name="Riley R."/>
            <person name="Andreopoulos W."/>
            <person name="He G."/>
            <person name="Johnson J."/>
            <person name="Nolan M."/>
            <person name="Tritt A."/>
            <person name="Barry K.W."/>
            <person name="Grigoriev I.V."/>
            <person name="Nagy L.G."/>
            <person name="Hibbett D."/>
            <person name="Henrissat B."/>
            <person name="Matheny P.B."/>
            <person name="Labbe J."/>
            <person name="Martin F.M."/>
        </authorList>
    </citation>
    <scope>NUCLEOTIDE SEQUENCE</scope>
    <source>
        <strain evidence="1">BPL690</strain>
    </source>
</reference>
<organism evidence="1 2">
    <name type="scientific">Multifurca ochricompacta</name>
    <dbReference type="NCBI Taxonomy" id="376703"/>
    <lineage>
        <taxon>Eukaryota</taxon>
        <taxon>Fungi</taxon>
        <taxon>Dikarya</taxon>
        <taxon>Basidiomycota</taxon>
        <taxon>Agaricomycotina</taxon>
        <taxon>Agaricomycetes</taxon>
        <taxon>Russulales</taxon>
        <taxon>Russulaceae</taxon>
        <taxon>Multifurca</taxon>
    </lineage>
</organism>
<comment type="caution">
    <text evidence="1">The sequence shown here is derived from an EMBL/GenBank/DDBJ whole genome shotgun (WGS) entry which is preliminary data.</text>
</comment>
<evidence type="ECO:0000313" key="2">
    <source>
        <dbReference type="Proteomes" id="UP001203297"/>
    </source>
</evidence>
<sequence>MMSHVVEDLAGSGSGMSSSVSPIGAGDTFAEWVYDVYRGSQENVRCMMGYIVDLMVILNGTFSANSGSGYLSVSDLQAVMERHISSGHRDTIHRDIRSFVTEAFTIRLSVPQKDLVLEKIIDLITQFCVPPSGNG</sequence>
<name>A0AAD4LX93_9AGAM</name>
<dbReference type="EMBL" id="WTXG01000089">
    <property type="protein sequence ID" value="KAI0293732.1"/>
    <property type="molecule type" value="Genomic_DNA"/>
</dbReference>